<sequence length="146" mass="16826">MTLIKYNPSLPNTENRSFSSLLDRFFNESFNGIGKEMQHFSPQVDIAETKTAFEIAVAAPGMKKDDFNINMNDGSIIISGERKFEEKKDEKNFHSIETQYGSFSRTFHLPENIKEDKIEATYQDGILNITIPKDEKKELKRTIQVK</sequence>
<dbReference type="EMBL" id="CP129968">
    <property type="protein sequence ID" value="WKK82991.1"/>
    <property type="molecule type" value="Genomic_DNA"/>
</dbReference>
<evidence type="ECO:0000256" key="1">
    <source>
        <dbReference type="PROSITE-ProRule" id="PRU00285"/>
    </source>
</evidence>
<feature type="domain" description="SHSP" evidence="3">
    <location>
        <begin position="35"/>
        <end position="146"/>
    </location>
</feature>
<evidence type="ECO:0000259" key="3">
    <source>
        <dbReference type="PROSITE" id="PS01031"/>
    </source>
</evidence>
<dbReference type="InterPro" id="IPR031107">
    <property type="entry name" value="Small_HSP"/>
</dbReference>
<evidence type="ECO:0000256" key="2">
    <source>
        <dbReference type="RuleBase" id="RU003616"/>
    </source>
</evidence>
<dbReference type="Proteomes" id="UP001232019">
    <property type="component" value="Chromosome"/>
</dbReference>
<organism evidence="4">
    <name type="scientific">Marivirga arenosa</name>
    <dbReference type="NCBI Taxonomy" id="3059076"/>
    <lineage>
        <taxon>Bacteria</taxon>
        <taxon>Pseudomonadati</taxon>
        <taxon>Bacteroidota</taxon>
        <taxon>Cytophagia</taxon>
        <taxon>Cytophagales</taxon>
        <taxon>Marivirgaceae</taxon>
        <taxon>Marivirga</taxon>
    </lineage>
</organism>
<protein>
    <submittedName>
        <fullName evidence="4">Hsp20/alpha crystallin family protein</fullName>
    </submittedName>
</protein>
<dbReference type="AlphaFoldDB" id="A0AA49GFM7"/>
<reference evidence="4" key="1">
    <citation type="submission" date="2023-08" db="EMBL/GenBank/DDBJ databases">
        <title>Comparative genomics and taxonomic characterization of three novel marine species of genus Marivirga.</title>
        <authorList>
            <person name="Muhammad N."/>
            <person name="Kim S.-G."/>
        </authorList>
    </citation>
    <scope>NUCLEOTIDE SEQUENCE</scope>
    <source>
        <strain evidence="4">BKB1-2</strain>
    </source>
</reference>
<proteinExistence type="inferred from homology"/>
<dbReference type="InterPro" id="IPR008978">
    <property type="entry name" value="HSP20-like_chaperone"/>
</dbReference>
<dbReference type="KEGG" id="marp:QYS47_13940"/>
<dbReference type="CDD" id="cd06464">
    <property type="entry name" value="ACD_sHsps-like"/>
    <property type="match status" value="1"/>
</dbReference>
<evidence type="ECO:0000313" key="4">
    <source>
        <dbReference type="EMBL" id="WKK82991.1"/>
    </source>
</evidence>
<dbReference type="InterPro" id="IPR002068">
    <property type="entry name" value="A-crystallin/Hsp20_dom"/>
</dbReference>
<dbReference type="PANTHER" id="PTHR11527">
    <property type="entry name" value="HEAT-SHOCK PROTEIN 20 FAMILY MEMBER"/>
    <property type="match status" value="1"/>
</dbReference>
<comment type="similarity">
    <text evidence="1 2">Belongs to the small heat shock protein (HSP20) family.</text>
</comment>
<dbReference type="PROSITE" id="PS01031">
    <property type="entry name" value="SHSP"/>
    <property type="match status" value="1"/>
</dbReference>
<name>A0AA49GFM7_9BACT</name>
<accession>A0AA49GFM7</accession>
<dbReference type="RefSeq" id="WP_302128563.1">
    <property type="nucleotide sequence ID" value="NZ_CP129968.2"/>
</dbReference>
<dbReference type="SUPFAM" id="SSF49764">
    <property type="entry name" value="HSP20-like chaperones"/>
    <property type="match status" value="1"/>
</dbReference>
<gene>
    <name evidence="4" type="ORF">QYS47_13940</name>
</gene>
<dbReference type="Pfam" id="PF00011">
    <property type="entry name" value="HSP20"/>
    <property type="match status" value="1"/>
</dbReference>
<dbReference type="Gene3D" id="2.60.40.790">
    <property type="match status" value="1"/>
</dbReference>